<dbReference type="SUPFAM" id="SSF52833">
    <property type="entry name" value="Thioredoxin-like"/>
    <property type="match status" value="1"/>
</dbReference>
<evidence type="ECO:0000256" key="6">
    <source>
        <dbReference type="ARBA" id="ARBA00035188"/>
    </source>
</evidence>
<keyword evidence="10" id="KW-1185">Reference proteome</keyword>
<dbReference type="Ensembl" id="ENSGALT00010044780.1">
    <property type="protein sequence ID" value="ENSGALP00010026702.1"/>
    <property type="gene ID" value="ENSGALG00010018510.1"/>
</dbReference>
<dbReference type="PANTHER" id="PTHR21396:SF2">
    <property type="entry name" value="LARGE RIBOSOMAL SUBUNIT PROTEIN ML43"/>
    <property type="match status" value="1"/>
</dbReference>
<dbReference type="SMART" id="SM00916">
    <property type="entry name" value="L51_S25_CI-B8"/>
    <property type="match status" value="1"/>
</dbReference>
<evidence type="ECO:0000256" key="2">
    <source>
        <dbReference type="ARBA" id="ARBA00006073"/>
    </source>
</evidence>
<keyword evidence="11" id="KW-1267">Proteomics identification</keyword>
<reference evidence="9" key="3">
    <citation type="submission" date="2025-09" db="UniProtKB">
        <authorList>
            <consortium name="Ensembl"/>
        </authorList>
    </citation>
    <scope>IDENTIFICATION</scope>
    <source>
        <strain evidence="9">broiler</strain>
    </source>
</reference>
<dbReference type="Gene3D" id="3.40.30.10">
    <property type="entry name" value="Glutaredoxin"/>
    <property type="match status" value="1"/>
</dbReference>
<dbReference type="GO" id="GO:1990904">
    <property type="term" value="C:ribonucleoprotein complex"/>
    <property type="evidence" value="ECO:0007669"/>
    <property type="project" value="UniProtKB-KW"/>
</dbReference>
<accession>A0A8V0Z7X5</accession>
<name>A0A8V0Z7X5_CHICK</name>
<comment type="similarity">
    <text evidence="2">Belongs to the mitochondrion-specific ribosomal protein mL43 family.</text>
</comment>
<evidence type="ECO:0000313" key="9">
    <source>
        <dbReference type="Ensembl" id="ENSGALP00010026702.1"/>
    </source>
</evidence>
<evidence type="ECO:0007829" key="11">
    <source>
        <dbReference type="PeptideAtlas" id="A0A8V0Z7X5"/>
    </source>
</evidence>
<dbReference type="GO" id="GO:0005739">
    <property type="term" value="C:mitochondrion"/>
    <property type="evidence" value="ECO:0007669"/>
    <property type="project" value="UniProtKB-SubCell"/>
</dbReference>
<dbReference type="PANTHER" id="PTHR21396">
    <property type="entry name" value="39S RIBOSOMAL PROTEIN L43"/>
    <property type="match status" value="1"/>
</dbReference>
<feature type="compositionally biased region" description="Pro residues" evidence="7">
    <location>
        <begin position="1"/>
        <end position="10"/>
    </location>
</feature>
<dbReference type="InterPro" id="IPR036249">
    <property type="entry name" value="Thioredoxin-like_sf"/>
</dbReference>
<dbReference type="GO" id="GO:0005840">
    <property type="term" value="C:ribosome"/>
    <property type="evidence" value="ECO:0007669"/>
    <property type="project" value="UniProtKB-KW"/>
</dbReference>
<organism evidence="9 10">
    <name type="scientific">Gallus gallus</name>
    <name type="common">Chicken</name>
    <dbReference type="NCBI Taxonomy" id="9031"/>
    <lineage>
        <taxon>Eukaryota</taxon>
        <taxon>Metazoa</taxon>
        <taxon>Chordata</taxon>
        <taxon>Craniata</taxon>
        <taxon>Vertebrata</taxon>
        <taxon>Euteleostomi</taxon>
        <taxon>Archelosauria</taxon>
        <taxon>Archosauria</taxon>
        <taxon>Dinosauria</taxon>
        <taxon>Saurischia</taxon>
        <taxon>Theropoda</taxon>
        <taxon>Coelurosauria</taxon>
        <taxon>Aves</taxon>
        <taxon>Neognathae</taxon>
        <taxon>Galloanserae</taxon>
        <taxon>Galliformes</taxon>
        <taxon>Phasianidae</taxon>
        <taxon>Phasianinae</taxon>
        <taxon>Gallus</taxon>
    </lineage>
</organism>
<dbReference type="InterPro" id="IPR007741">
    <property type="entry name" value="Ribosomal_mL43/mS25/NADH_DH"/>
</dbReference>
<dbReference type="GO" id="GO:0003735">
    <property type="term" value="F:structural constituent of ribosome"/>
    <property type="evidence" value="ECO:0007669"/>
    <property type="project" value="InterPro"/>
</dbReference>
<protein>
    <recommendedName>
        <fullName evidence="6">Large ribosomal subunit protein mL43</fullName>
    </recommendedName>
</protein>
<dbReference type="AlphaFoldDB" id="A0A8V0Z7X5"/>
<evidence type="ECO:0000256" key="7">
    <source>
        <dbReference type="SAM" id="MobiDB-lite"/>
    </source>
</evidence>
<evidence type="ECO:0000256" key="1">
    <source>
        <dbReference type="ARBA" id="ARBA00004173"/>
    </source>
</evidence>
<feature type="domain" description="Ribosomal protein/NADH dehydrogenase" evidence="8">
    <location>
        <begin position="55"/>
        <end position="128"/>
    </location>
</feature>
<reference evidence="9" key="2">
    <citation type="submission" date="2025-08" db="UniProtKB">
        <authorList>
            <consortium name="Ensembl"/>
        </authorList>
    </citation>
    <scope>IDENTIFICATION</scope>
    <source>
        <strain evidence="9">broiler</strain>
    </source>
</reference>
<evidence type="ECO:0000256" key="5">
    <source>
        <dbReference type="ARBA" id="ARBA00023274"/>
    </source>
</evidence>
<sequence length="453" mass="48887">MLSLLPPPSPRSAVPLPGGEMTGRGTASRFLAAVLHNGVGRYVRQLQRLQVVFSPVAPDARGARQFVEEEAVDFARRHPDVVVYVRPCECPAPVLQAEYLNGTVREELIASKTSEEIVQLAAKLASQSGLDIDLAELLGEGRAVERRGQRLVLLLQQHVAVAVHLAEDAGQGAHPVGELGGQRWRWRWGHGLRQLLGWGHGGCGCFTGDDAQAGISRILFVLLILLAAGFAQAAGRHRLQLGTHSPRLPQHVLPPALLQAGHVEQDGTQHGTQHHQHHDSRHVDHLGVSRSLAGRYGPGGGGGGTRQLGQHGEAVGSQQRAQPPLLTITAVLAAVSWQRVGHQQPVHPNAQPLLPRARHLAAIQQPDSPCQVGALVTGQQHIIPAQHRAVLPWQGACGTDVRRKFITCREVRPWNRLPRGLQVPPSTEVFKARLDGILVILTFQPPMAGIKTG</sequence>
<proteinExistence type="evidence at protein level"/>
<keyword evidence="5" id="KW-0687">Ribonucleoprotein</keyword>
<evidence type="ECO:0000256" key="4">
    <source>
        <dbReference type="ARBA" id="ARBA00023128"/>
    </source>
</evidence>
<evidence type="ECO:0000313" key="10">
    <source>
        <dbReference type="Proteomes" id="UP000000539"/>
    </source>
</evidence>
<dbReference type="GeneTree" id="ENSGT00390000015375"/>
<feature type="region of interest" description="Disordered" evidence="7">
    <location>
        <begin position="293"/>
        <end position="321"/>
    </location>
</feature>
<evidence type="ECO:0000256" key="3">
    <source>
        <dbReference type="ARBA" id="ARBA00022980"/>
    </source>
</evidence>
<dbReference type="OrthoDB" id="88at2759"/>
<keyword evidence="4" id="KW-0496">Mitochondrion</keyword>
<feature type="region of interest" description="Disordered" evidence="7">
    <location>
        <begin position="1"/>
        <end position="20"/>
    </location>
</feature>
<feature type="compositionally biased region" description="Gly residues" evidence="7">
    <location>
        <begin position="296"/>
        <end position="306"/>
    </location>
</feature>
<dbReference type="GO" id="GO:0032543">
    <property type="term" value="P:mitochondrial translation"/>
    <property type="evidence" value="ECO:0007669"/>
    <property type="project" value="InterPro"/>
</dbReference>
<evidence type="ECO:0000259" key="8">
    <source>
        <dbReference type="SMART" id="SM00916"/>
    </source>
</evidence>
<gene>
    <name evidence="9" type="primary">MRPL43</name>
</gene>
<reference evidence="9" key="1">
    <citation type="submission" date="2020-11" db="EMBL/GenBank/DDBJ databases">
        <title>Gallus gallus (Chicken) genome, bGalGal1, GRCg7b, maternal haplotype autosomes + Z &amp; W.</title>
        <authorList>
            <person name="Warren W."/>
            <person name="Formenti G."/>
            <person name="Fedrigo O."/>
            <person name="Haase B."/>
            <person name="Mountcastle J."/>
            <person name="Balacco J."/>
            <person name="Tracey A."/>
            <person name="Schneider V."/>
            <person name="Okimoto R."/>
            <person name="Cheng H."/>
            <person name="Hawken R."/>
            <person name="Howe K."/>
            <person name="Jarvis E.D."/>
        </authorList>
    </citation>
    <scope>NUCLEOTIDE SEQUENCE [LARGE SCALE GENOMIC DNA]</scope>
    <source>
        <strain evidence="9">Broiler</strain>
    </source>
</reference>
<dbReference type="Proteomes" id="UP000000539">
    <property type="component" value="Chromosome 6"/>
</dbReference>
<dbReference type="Pfam" id="PF05047">
    <property type="entry name" value="L51_S25_CI-B8"/>
    <property type="match status" value="1"/>
</dbReference>
<comment type="subcellular location">
    <subcellularLocation>
        <location evidence="1">Mitochondrion</location>
    </subcellularLocation>
</comment>
<keyword evidence="3" id="KW-0689">Ribosomal protein</keyword>
<dbReference type="InterPro" id="IPR039927">
    <property type="entry name" value="Ribosomal_mL43"/>
</dbReference>